<keyword evidence="3" id="KW-1185">Reference proteome</keyword>
<reference evidence="2 3" key="1">
    <citation type="submission" date="2007-06" db="EMBL/GenBank/DDBJ databases">
        <authorList>
            <person name="Shimkets L."/>
            <person name="Ferriera S."/>
            <person name="Johnson J."/>
            <person name="Kravitz S."/>
            <person name="Beeson K."/>
            <person name="Sutton G."/>
            <person name="Rogers Y.-H."/>
            <person name="Friedman R."/>
            <person name="Frazier M."/>
            <person name="Venter J.C."/>
        </authorList>
    </citation>
    <scope>NUCLEOTIDE SEQUENCE [LARGE SCALE GENOMIC DNA]</scope>
    <source>
        <strain evidence="2 3">SIR-1</strain>
    </source>
</reference>
<name>A6GHH1_9BACT</name>
<dbReference type="EMBL" id="ABCS01000119">
    <property type="protein sequence ID" value="EDM74688.1"/>
    <property type="molecule type" value="Genomic_DNA"/>
</dbReference>
<dbReference type="STRING" id="391625.PPSIR1_06586"/>
<evidence type="ECO:0000313" key="3">
    <source>
        <dbReference type="Proteomes" id="UP000005801"/>
    </source>
</evidence>
<protein>
    <submittedName>
        <fullName evidence="2">Uncharacterized protein</fullName>
    </submittedName>
</protein>
<gene>
    <name evidence="2" type="ORF">PPSIR1_06586</name>
</gene>
<evidence type="ECO:0000256" key="1">
    <source>
        <dbReference type="SAM" id="MobiDB-lite"/>
    </source>
</evidence>
<dbReference type="Proteomes" id="UP000005801">
    <property type="component" value="Unassembled WGS sequence"/>
</dbReference>
<accession>A6GHH1</accession>
<organism evidence="2 3">
    <name type="scientific">Plesiocystis pacifica SIR-1</name>
    <dbReference type="NCBI Taxonomy" id="391625"/>
    <lineage>
        <taxon>Bacteria</taxon>
        <taxon>Pseudomonadati</taxon>
        <taxon>Myxococcota</taxon>
        <taxon>Polyangia</taxon>
        <taxon>Nannocystales</taxon>
        <taxon>Nannocystaceae</taxon>
        <taxon>Plesiocystis</taxon>
    </lineage>
</organism>
<proteinExistence type="predicted"/>
<dbReference type="RefSeq" id="WP_006976158.1">
    <property type="nucleotide sequence ID" value="NZ_ABCS01000119.1"/>
</dbReference>
<comment type="caution">
    <text evidence="2">The sequence shown here is derived from an EMBL/GenBank/DDBJ whole genome shotgun (WGS) entry which is preliminary data.</text>
</comment>
<feature type="region of interest" description="Disordered" evidence="1">
    <location>
        <begin position="501"/>
        <end position="533"/>
    </location>
</feature>
<dbReference type="eggNOG" id="ENOG5030IY2">
    <property type="taxonomic scope" value="Bacteria"/>
</dbReference>
<evidence type="ECO:0000313" key="2">
    <source>
        <dbReference type="EMBL" id="EDM74688.1"/>
    </source>
</evidence>
<dbReference type="AlphaFoldDB" id="A6GHH1"/>
<feature type="region of interest" description="Disordered" evidence="1">
    <location>
        <begin position="228"/>
        <end position="248"/>
    </location>
</feature>
<sequence>MQEDQRNPYCDALDIDAPRFEDVVGRRAANKFGLLVTALLERGGPMTLEQVARRFEDAGVSSVREALASLRRSRPATRPVHRDGDLYELDPHDHEARMWTWRLELARRQQRAPTSTAARVEPSPSPGPEVALKLEELERAFGDDAGVGSWSAQRLALAVLDAHGEAMEPERVVAYLSALTKHHRLRADTASFERRNSAVRPDQDGRWALVPGHDALRSAREAVRERARRAQAHAAQRPSPEQLAASREAYASRRDAEFAWLASAKVALIHAFPPEDPEAVVVADLGDADTELYTRSRFADLRERLSSFDILASVDVRSLLRRLGFEPGGRRLHDLAPPQKTRKFSKRGRPVKLSTLMMIRSSCGIERPLTPEATLSKDLRAGDFERLRRALDADIVSLRALYAYGRLHDAVRLRWRQHDVMLPLGWSKELQNALGMMCEQALEKDTTLEVVLEPVTNWRDPWAQSTRVFVVRGLSQWSTVLVDELGREYDKDDVLLARLADEDAGSPQPAPRPPLTLVQDEPDLPAPPAKAKASGARPFVGTWRINSMQRWDADYYDMDGPAHVVIEPVRGDPDARQGRFRFGLVYGELDCRCLRGEQPPKLRFSWLGDDEGEPMAGRGWIEVEGDEMRGQIFIHFGDDSTFTARRVGEQG</sequence>